<organism evidence="4 5">
    <name type="scientific">Paraburkholderia bannensis</name>
    <dbReference type="NCBI Taxonomy" id="765414"/>
    <lineage>
        <taxon>Bacteria</taxon>
        <taxon>Pseudomonadati</taxon>
        <taxon>Pseudomonadota</taxon>
        <taxon>Betaproteobacteria</taxon>
        <taxon>Burkholderiales</taxon>
        <taxon>Burkholderiaceae</taxon>
        <taxon>Paraburkholderia</taxon>
    </lineage>
</organism>
<dbReference type="Pfam" id="PF05532">
    <property type="entry name" value="CsbD"/>
    <property type="match status" value="1"/>
</dbReference>
<dbReference type="AlphaFoldDB" id="A0A7W9WV83"/>
<evidence type="ECO:0000259" key="3">
    <source>
        <dbReference type="Pfam" id="PF05532"/>
    </source>
</evidence>
<dbReference type="SUPFAM" id="SSF69047">
    <property type="entry name" value="Hypothetical protein YjbJ"/>
    <property type="match status" value="1"/>
</dbReference>
<dbReference type="EMBL" id="JACHBW010000050">
    <property type="protein sequence ID" value="MBB6107205.1"/>
    <property type="molecule type" value="Genomic_DNA"/>
</dbReference>
<feature type="compositionally biased region" description="Basic and acidic residues" evidence="2">
    <location>
        <begin position="1"/>
        <end position="17"/>
    </location>
</feature>
<feature type="domain" description="CsbD-like" evidence="3">
    <location>
        <begin position="4"/>
        <end position="56"/>
    </location>
</feature>
<sequence>MNKDQVKGTAEKLKGKVNEAIGRATDDTKQEVKGDIQQAAGQARKNLGDAKETVKKS</sequence>
<evidence type="ECO:0000313" key="5">
    <source>
        <dbReference type="Proteomes" id="UP000571554"/>
    </source>
</evidence>
<keyword evidence="5" id="KW-1185">Reference proteome</keyword>
<protein>
    <submittedName>
        <fullName evidence="4">Uncharacterized protein YjbJ (UPF0337 family)</fullName>
    </submittedName>
</protein>
<name>A0A7W9WV83_9BURK</name>
<feature type="compositionally biased region" description="Basic and acidic residues" evidence="2">
    <location>
        <begin position="24"/>
        <end position="34"/>
    </location>
</feature>
<comment type="similarity">
    <text evidence="1">Belongs to the UPF0337 (CsbD) family.</text>
</comment>
<feature type="region of interest" description="Disordered" evidence="2">
    <location>
        <begin position="1"/>
        <end position="57"/>
    </location>
</feature>
<dbReference type="InterPro" id="IPR036629">
    <property type="entry name" value="YjbJ_sf"/>
</dbReference>
<reference evidence="4 5" key="1">
    <citation type="submission" date="2020-08" db="EMBL/GenBank/DDBJ databases">
        <title>Above-ground endophytic microbial communities from plants in different locations in the United States.</title>
        <authorList>
            <person name="Frank C."/>
        </authorList>
    </citation>
    <scope>NUCLEOTIDE SEQUENCE [LARGE SCALE GENOMIC DNA]</scope>
    <source>
        <strain evidence="4 5">WP4_2_2</strain>
    </source>
</reference>
<comment type="caution">
    <text evidence="4">The sequence shown here is derived from an EMBL/GenBank/DDBJ whole genome shotgun (WGS) entry which is preliminary data.</text>
</comment>
<dbReference type="Gene3D" id="1.10.1470.10">
    <property type="entry name" value="YjbJ"/>
    <property type="match status" value="1"/>
</dbReference>
<evidence type="ECO:0000313" key="4">
    <source>
        <dbReference type="EMBL" id="MBB6107205.1"/>
    </source>
</evidence>
<dbReference type="Proteomes" id="UP000571554">
    <property type="component" value="Unassembled WGS sequence"/>
</dbReference>
<proteinExistence type="inferred from homology"/>
<gene>
    <name evidence="4" type="ORF">F4827_007087</name>
</gene>
<dbReference type="RefSeq" id="WP_183733804.1">
    <property type="nucleotide sequence ID" value="NZ_JACHBW010000050.1"/>
</dbReference>
<accession>A0A7W9WV83</accession>
<evidence type="ECO:0000256" key="1">
    <source>
        <dbReference type="ARBA" id="ARBA00009129"/>
    </source>
</evidence>
<evidence type="ECO:0000256" key="2">
    <source>
        <dbReference type="SAM" id="MobiDB-lite"/>
    </source>
</evidence>
<dbReference type="InterPro" id="IPR008462">
    <property type="entry name" value="CsbD"/>
</dbReference>
<feature type="compositionally biased region" description="Basic and acidic residues" evidence="2">
    <location>
        <begin position="46"/>
        <end position="57"/>
    </location>
</feature>